<accession>A9VB01</accession>
<evidence type="ECO:0000256" key="1">
    <source>
        <dbReference type="SAM" id="MobiDB-lite"/>
    </source>
</evidence>
<feature type="region of interest" description="Disordered" evidence="1">
    <location>
        <begin position="218"/>
        <end position="238"/>
    </location>
</feature>
<evidence type="ECO:0000256" key="2">
    <source>
        <dbReference type="SAM" id="Phobius"/>
    </source>
</evidence>
<dbReference type="Proteomes" id="UP000001357">
    <property type="component" value="Unassembled WGS sequence"/>
</dbReference>
<evidence type="ECO:0000256" key="3">
    <source>
        <dbReference type="SAM" id="SignalP"/>
    </source>
</evidence>
<sequence length="238" mass="25938">MGMGMRVLVFLSLVQMAVLVPSLGPSTTLDVVESTTTLVLQESSKPEHETSSVMPTKTSTTETIPTQHSTETSTDLTVAEQQTSGKTEPPLAGSTFAPVAAQTIGTKDEETMTAGVRNEDRLRDMLGSKFQTGLLLVVCLPQPTLQPGSRRPSVGPHRLASIMLALLTSATSFSWCSQTTLACVAVIAFMVIQWRRVRGFRSYRFVQGSDIESIELPVINSSDQEDDDDDTHHSMYMR</sequence>
<dbReference type="RefSeq" id="XP_001749874.1">
    <property type="nucleotide sequence ID" value="XM_001749822.1"/>
</dbReference>
<keyword evidence="5" id="KW-1185">Reference proteome</keyword>
<evidence type="ECO:0000313" key="5">
    <source>
        <dbReference type="Proteomes" id="UP000001357"/>
    </source>
</evidence>
<dbReference type="AlphaFoldDB" id="A9VB01"/>
<keyword evidence="2" id="KW-0812">Transmembrane</keyword>
<keyword evidence="2" id="KW-0472">Membrane</keyword>
<feature type="compositionally biased region" description="Low complexity" evidence="1">
    <location>
        <begin position="56"/>
        <end position="66"/>
    </location>
</feature>
<gene>
    <name evidence="4" type="ORF">MONBRDRAFT_38922</name>
</gene>
<feature type="compositionally biased region" description="Polar residues" evidence="1">
    <location>
        <begin position="67"/>
        <end position="86"/>
    </location>
</feature>
<feature type="transmembrane region" description="Helical" evidence="2">
    <location>
        <begin position="159"/>
        <end position="192"/>
    </location>
</feature>
<dbReference type="KEGG" id="mbr:MONBRDRAFT_38922"/>
<keyword evidence="2" id="KW-1133">Transmembrane helix</keyword>
<protein>
    <submittedName>
        <fullName evidence="4">Uncharacterized protein</fullName>
    </submittedName>
</protein>
<organism evidence="4 5">
    <name type="scientific">Monosiga brevicollis</name>
    <name type="common">Choanoflagellate</name>
    <dbReference type="NCBI Taxonomy" id="81824"/>
    <lineage>
        <taxon>Eukaryota</taxon>
        <taxon>Choanoflagellata</taxon>
        <taxon>Craspedida</taxon>
        <taxon>Salpingoecidae</taxon>
        <taxon>Monosiga</taxon>
    </lineage>
</organism>
<feature type="signal peptide" evidence="3">
    <location>
        <begin position="1"/>
        <end position="19"/>
    </location>
</feature>
<evidence type="ECO:0000313" key="4">
    <source>
        <dbReference type="EMBL" id="EDQ85253.1"/>
    </source>
</evidence>
<dbReference type="InParanoid" id="A9VB01"/>
<reference evidence="4 5" key="1">
    <citation type="journal article" date="2008" name="Nature">
        <title>The genome of the choanoflagellate Monosiga brevicollis and the origin of metazoans.</title>
        <authorList>
            <consortium name="JGI Sequencing"/>
            <person name="King N."/>
            <person name="Westbrook M.J."/>
            <person name="Young S.L."/>
            <person name="Kuo A."/>
            <person name="Abedin M."/>
            <person name="Chapman J."/>
            <person name="Fairclough S."/>
            <person name="Hellsten U."/>
            <person name="Isogai Y."/>
            <person name="Letunic I."/>
            <person name="Marr M."/>
            <person name="Pincus D."/>
            <person name="Putnam N."/>
            <person name="Rokas A."/>
            <person name="Wright K.J."/>
            <person name="Zuzow R."/>
            <person name="Dirks W."/>
            <person name="Good M."/>
            <person name="Goodstein D."/>
            <person name="Lemons D."/>
            <person name="Li W."/>
            <person name="Lyons J.B."/>
            <person name="Morris A."/>
            <person name="Nichols S."/>
            <person name="Richter D.J."/>
            <person name="Salamov A."/>
            <person name="Bork P."/>
            <person name="Lim W.A."/>
            <person name="Manning G."/>
            <person name="Miller W.T."/>
            <person name="McGinnis W."/>
            <person name="Shapiro H."/>
            <person name="Tjian R."/>
            <person name="Grigoriev I.V."/>
            <person name="Rokhsar D."/>
        </authorList>
    </citation>
    <scope>NUCLEOTIDE SEQUENCE [LARGE SCALE GENOMIC DNA]</scope>
    <source>
        <strain evidence="5">MX1 / ATCC 50154</strain>
    </source>
</reference>
<dbReference type="EMBL" id="CH991575">
    <property type="protein sequence ID" value="EDQ85253.1"/>
    <property type="molecule type" value="Genomic_DNA"/>
</dbReference>
<name>A9VB01_MONBE</name>
<proteinExistence type="predicted"/>
<feature type="region of interest" description="Disordered" evidence="1">
    <location>
        <begin position="40"/>
        <end position="93"/>
    </location>
</feature>
<dbReference type="GeneID" id="5895191"/>
<feature type="chain" id="PRO_5002742922" evidence="3">
    <location>
        <begin position="20"/>
        <end position="238"/>
    </location>
</feature>
<keyword evidence="3" id="KW-0732">Signal</keyword>